<reference evidence="2 3" key="1">
    <citation type="journal article" date="2007" name="J. Bacteriol.">
        <title>Genome sequence analysis of the emerging human pathogenic acetic acid bacterium Granulibacter bethesdensis.</title>
        <authorList>
            <person name="Greenberg D.E."/>
            <person name="Porcella S.F."/>
            <person name="Zelazny A.M."/>
            <person name="Virtaneva K."/>
            <person name="Sturdevant D.E."/>
            <person name="Kupko J.J.III."/>
            <person name="Barbian K.D."/>
            <person name="Babar A."/>
            <person name="Dorward D.W."/>
            <person name="Holland S.M."/>
        </authorList>
    </citation>
    <scope>NUCLEOTIDE SEQUENCE [LARGE SCALE GENOMIC DNA]</scope>
    <source>
        <strain evidence="3">ATCC BAA-1260 / CGDNIH1</strain>
    </source>
</reference>
<name>A0A286M352_GRABC</name>
<keyword evidence="3" id="KW-1185">Reference proteome</keyword>
<feature type="compositionally biased region" description="Basic and acidic residues" evidence="1">
    <location>
        <begin position="17"/>
        <end position="34"/>
    </location>
</feature>
<dbReference type="AlphaFoldDB" id="A0A286M352"/>
<protein>
    <submittedName>
        <fullName evidence="2">Uncharacterized protein</fullName>
    </submittedName>
</protein>
<dbReference type="Proteomes" id="UP000001963">
    <property type="component" value="Chromosome"/>
</dbReference>
<accession>A0A286M352</accession>
<dbReference type="KEGG" id="gbe:GbCGDNIH1_8029"/>
<organism evidence="2 3">
    <name type="scientific">Granulibacter bethesdensis (strain ATCC BAA-1260 / CGDNIH1)</name>
    <dbReference type="NCBI Taxonomy" id="391165"/>
    <lineage>
        <taxon>Bacteria</taxon>
        <taxon>Pseudomonadati</taxon>
        <taxon>Pseudomonadota</taxon>
        <taxon>Alphaproteobacteria</taxon>
        <taxon>Acetobacterales</taxon>
        <taxon>Acetobacteraceae</taxon>
        <taxon>Granulibacter</taxon>
    </lineage>
</organism>
<proteinExistence type="predicted"/>
<sequence>MLTGPAQPAPCRFLSIKNREDTEFHESGASDRGRGRWSRWT</sequence>
<dbReference type="EMBL" id="CP000394">
    <property type="protein sequence ID" value="ASV62451.1"/>
    <property type="molecule type" value="Genomic_DNA"/>
</dbReference>
<feature type="region of interest" description="Disordered" evidence="1">
    <location>
        <begin position="1"/>
        <end position="41"/>
    </location>
</feature>
<gene>
    <name evidence="2" type="ordered locus">GbCGDNIH1_8029</name>
</gene>
<evidence type="ECO:0000256" key="1">
    <source>
        <dbReference type="SAM" id="MobiDB-lite"/>
    </source>
</evidence>
<evidence type="ECO:0000313" key="2">
    <source>
        <dbReference type="EMBL" id="ASV62451.1"/>
    </source>
</evidence>
<evidence type="ECO:0000313" key="3">
    <source>
        <dbReference type="Proteomes" id="UP000001963"/>
    </source>
</evidence>